<keyword evidence="5" id="KW-1185">Reference proteome</keyword>
<reference evidence="4 5" key="1">
    <citation type="submission" date="2021-03" db="EMBL/GenBank/DDBJ databases">
        <title>Genomic Encyclopedia of Type Strains, Phase IV (KMG-IV): sequencing the most valuable type-strain genomes for metagenomic binning, comparative biology and taxonomic classification.</title>
        <authorList>
            <person name="Goeker M."/>
        </authorList>
    </citation>
    <scope>NUCLEOTIDE SEQUENCE [LARGE SCALE GENOMIC DNA]</scope>
    <source>
        <strain evidence="4 5">DSM 28783</strain>
    </source>
</reference>
<comment type="caution">
    <text evidence="4">The sequence shown here is derived from an EMBL/GenBank/DDBJ whole genome shotgun (WGS) entry which is preliminary data.</text>
</comment>
<dbReference type="PANTHER" id="PTHR22550:SF5">
    <property type="entry name" value="LEUCINE ZIPPER PROTEIN 4"/>
    <property type="match status" value="1"/>
</dbReference>
<evidence type="ECO:0000256" key="1">
    <source>
        <dbReference type="ARBA" id="ARBA00005278"/>
    </source>
</evidence>
<dbReference type="PANTHER" id="PTHR22550">
    <property type="entry name" value="SPORE GERMINATION PROTEIN"/>
    <property type="match status" value="1"/>
</dbReference>
<evidence type="ECO:0000256" key="2">
    <source>
        <dbReference type="ARBA" id="ARBA00023136"/>
    </source>
</evidence>
<keyword evidence="3" id="KW-0812">Transmembrane</keyword>
<organism evidence="4 5">
    <name type="scientific">Clostridium algifaecis</name>
    <dbReference type="NCBI Taxonomy" id="1472040"/>
    <lineage>
        <taxon>Bacteria</taxon>
        <taxon>Bacillati</taxon>
        <taxon>Bacillota</taxon>
        <taxon>Clostridia</taxon>
        <taxon>Eubacteriales</taxon>
        <taxon>Clostridiaceae</taxon>
        <taxon>Clostridium</taxon>
    </lineage>
</organism>
<sequence>MTFFNDSNFKEYYSESKLKKMKLYNSLDKNITLFKKIFGDNSDLVIRNFSLGRSDIISAAIFYFDNLTSADHIDSNILQPLLNDSYAAGLHTGYEVVKAIRLGNIITRAQIKLSQNVKELIDGLVSGGVLLFIDGLNEIYIITTKVSNYRPLSEAEVENVVRGPRDSFNEVLSINIGLIRKRIHNPNLIFQSTKVGKITKTAVCIGYIKGICSPKLIDKVRSRISKIDTDVVLSDSYIEEFINDKPFSIFPQMRNTERPDVAAAALLEGRVVIIVDNTPVVLIAPGEFCSLMQSAEDYYNRYVFSTLVRILRYFALIIALILPSLYIAIVNFHQELIPTKLLEGIIAARSGVPLPNFAEAFLMEITFEILREAGVRLPRPVGPAVSIVGALVIGQAAVQASIVSPLMVIIVALTGIATFSIPQYNISLPIRVLRFFLMILSSIIGICGLAIGLSFILIHMCSIRSFGTPYLTPLAPFKYNDLKDTIVRSPLNVFKKNNSKIIHNKKTM</sequence>
<dbReference type="InterPro" id="IPR050768">
    <property type="entry name" value="UPF0353/GerABKA_families"/>
</dbReference>
<dbReference type="EMBL" id="JAGGLM010000001">
    <property type="protein sequence ID" value="MBP2031821.1"/>
    <property type="molecule type" value="Genomic_DNA"/>
</dbReference>
<keyword evidence="2 3" id="KW-0472">Membrane</keyword>
<accession>A0ABS4KR01</accession>
<feature type="transmembrane region" description="Helical" evidence="3">
    <location>
        <begin position="404"/>
        <end position="421"/>
    </location>
</feature>
<keyword evidence="3" id="KW-1133">Transmembrane helix</keyword>
<dbReference type="RefSeq" id="WP_209700747.1">
    <property type="nucleotide sequence ID" value="NZ_JAGGLM010000001.1"/>
</dbReference>
<dbReference type="Pfam" id="PF03323">
    <property type="entry name" value="GerA"/>
    <property type="match status" value="1"/>
</dbReference>
<feature type="transmembrane region" description="Helical" evidence="3">
    <location>
        <begin position="433"/>
        <end position="458"/>
    </location>
</feature>
<dbReference type="PIRSF" id="PIRSF005690">
    <property type="entry name" value="GerBA"/>
    <property type="match status" value="1"/>
</dbReference>
<evidence type="ECO:0000256" key="3">
    <source>
        <dbReference type="SAM" id="Phobius"/>
    </source>
</evidence>
<gene>
    <name evidence="4" type="ORF">J2Z42_000486</name>
</gene>
<dbReference type="Proteomes" id="UP001519307">
    <property type="component" value="Unassembled WGS sequence"/>
</dbReference>
<proteinExistence type="inferred from homology"/>
<name>A0ABS4KR01_9CLOT</name>
<evidence type="ECO:0000313" key="5">
    <source>
        <dbReference type="Proteomes" id="UP001519307"/>
    </source>
</evidence>
<protein>
    <submittedName>
        <fullName evidence="4">Spore germination protein KA</fullName>
    </submittedName>
</protein>
<comment type="similarity">
    <text evidence="1">Belongs to the GerABKA family.</text>
</comment>
<dbReference type="InterPro" id="IPR004995">
    <property type="entry name" value="Spore_Ger"/>
</dbReference>
<evidence type="ECO:0000313" key="4">
    <source>
        <dbReference type="EMBL" id="MBP2031821.1"/>
    </source>
</evidence>
<feature type="transmembrane region" description="Helical" evidence="3">
    <location>
        <begin position="310"/>
        <end position="332"/>
    </location>
</feature>